<dbReference type="KEGG" id="hch:HCH_06366"/>
<dbReference type="AlphaFoldDB" id="Q2S8L3"/>
<accession>Q2S8L3</accession>
<gene>
    <name evidence="1" type="ordered locus">HCH_06366</name>
</gene>
<dbReference type="HOGENOM" id="CLU_3290509_0_0_6"/>
<name>Q2S8L3_HAHCH</name>
<reference evidence="1 2" key="1">
    <citation type="journal article" date="2005" name="Nucleic Acids Res.">
        <title>Genomic blueprint of Hahella chejuensis, a marine microbe producing an algicidal agent.</title>
        <authorList>
            <person name="Jeong H."/>
            <person name="Yim J.H."/>
            <person name="Lee C."/>
            <person name="Choi S.-H."/>
            <person name="Park Y.K."/>
            <person name="Yoon S.H."/>
            <person name="Hur C.-G."/>
            <person name="Kang H.-Y."/>
            <person name="Kim D."/>
            <person name="Lee H.H."/>
            <person name="Park K.H."/>
            <person name="Park S.-H."/>
            <person name="Park H.-S."/>
            <person name="Lee H.K."/>
            <person name="Oh T.K."/>
            <person name="Kim J.F."/>
        </authorList>
    </citation>
    <scope>NUCLEOTIDE SEQUENCE [LARGE SCALE GENOMIC DNA]</scope>
    <source>
        <strain evidence="1 2">KCTC 2396</strain>
    </source>
</reference>
<keyword evidence="2" id="KW-1185">Reference proteome</keyword>
<dbReference type="Proteomes" id="UP000000238">
    <property type="component" value="Chromosome"/>
</dbReference>
<sequence>MVDVSGTAIAGVAISSPSNIKAKELAERLAVHGALDHLSL</sequence>
<dbReference type="EMBL" id="CP000155">
    <property type="protein sequence ID" value="ABC33011.1"/>
    <property type="molecule type" value="Genomic_DNA"/>
</dbReference>
<evidence type="ECO:0000313" key="2">
    <source>
        <dbReference type="Proteomes" id="UP000000238"/>
    </source>
</evidence>
<proteinExistence type="predicted"/>
<evidence type="ECO:0000313" key="1">
    <source>
        <dbReference type="EMBL" id="ABC33011.1"/>
    </source>
</evidence>
<protein>
    <submittedName>
        <fullName evidence="1">Uncharacterized protein</fullName>
    </submittedName>
</protein>
<organism evidence="1 2">
    <name type="scientific">Hahella chejuensis (strain KCTC 2396)</name>
    <dbReference type="NCBI Taxonomy" id="349521"/>
    <lineage>
        <taxon>Bacteria</taxon>
        <taxon>Pseudomonadati</taxon>
        <taxon>Pseudomonadota</taxon>
        <taxon>Gammaproteobacteria</taxon>
        <taxon>Oceanospirillales</taxon>
        <taxon>Hahellaceae</taxon>
        <taxon>Hahella</taxon>
    </lineage>
</organism>